<evidence type="ECO:0000259" key="2">
    <source>
        <dbReference type="PROSITE" id="PS50125"/>
    </source>
</evidence>
<dbReference type="GO" id="GO:0009190">
    <property type="term" value="P:cyclic nucleotide biosynthetic process"/>
    <property type="evidence" value="ECO:0007669"/>
    <property type="project" value="InterPro"/>
</dbReference>
<evidence type="ECO:0000313" key="3">
    <source>
        <dbReference type="EMBL" id="TCJ14553.1"/>
    </source>
</evidence>
<feature type="domain" description="Guanylate cyclase" evidence="2">
    <location>
        <begin position="211"/>
        <end position="339"/>
    </location>
</feature>
<dbReference type="InterPro" id="IPR029787">
    <property type="entry name" value="Nucleotide_cyclase"/>
</dbReference>
<dbReference type="GO" id="GO:0004016">
    <property type="term" value="F:adenylate cyclase activity"/>
    <property type="evidence" value="ECO:0007669"/>
    <property type="project" value="UniProtKB-ARBA"/>
</dbReference>
<dbReference type="PANTHER" id="PTHR43081">
    <property type="entry name" value="ADENYLATE CYCLASE, TERMINAL-DIFFERENTIATION SPECIFIC-RELATED"/>
    <property type="match status" value="1"/>
</dbReference>
<feature type="transmembrane region" description="Helical" evidence="1">
    <location>
        <begin position="114"/>
        <end position="140"/>
    </location>
</feature>
<keyword evidence="1" id="KW-1133">Transmembrane helix</keyword>
<keyword evidence="1" id="KW-0812">Transmembrane</keyword>
<keyword evidence="4" id="KW-1185">Reference proteome</keyword>
<gene>
    <name evidence="3" type="ORF">EPD60_11255</name>
</gene>
<dbReference type="InterPro" id="IPR050697">
    <property type="entry name" value="Adenylyl/Guanylyl_Cyclase_3/4"/>
</dbReference>
<name>A0A4R1BC23_9BACT</name>
<protein>
    <submittedName>
        <fullName evidence="3">Adenylate/guanylate cyclase domain-containing protein</fullName>
    </submittedName>
</protein>
<dbReference type="InterPro" id="IPR001054">
    <property type="entry name" value="A/G_cyclase"/>
</dbReference>
<dbReference type="EMBL" id="SJZI01000042">
    <property type="protein sequence ID" value="TCJ14553.1"/>
    <property type="molecule type" value="Genomic_DNA"/>
</dbReference>
<sequence>MYSCNHVIICSSFNSSCPPHISPAPPLAHLLHTPACMPRRLLYLHLRSLVMISLIWVIFGVVFFENLIRACNDLGVRVNLYQFAVVFGIIGAIITGTMIFYLKPSFSHHPVWKASVYKLLFTLVLFFIIAFVLLLLYYVFLYKKAFHFGHFLHSFFTKIMKTRTFGIFIIDMGLMTVVSICILEVKDKYGPGMFWSMLTGQYVKPTVENRIFIFLDINEATSMAETLGHERYFRMLRSFFADITMPVLASEGEIYQYVGDEVVLSWPNTPENKLRALKFLRHAWFMMERKAAEYERRFGHVPRFKAGVHAGEVTAGFVGVVKKELLYTGDTVNTTARIRGVCHDVNEDFVLSGDFMNQFERPHGYRIKAIGRVELKGKVEWVKVYSMRFE</sequence>
<dbReference type="Gene3D" id="3.30.70.1230">
    <property type="entry name" value="Nucleotide cyclase"/>
    <property type="match status" value="1"/>
</dbReference>
<reference evidence="3 4" key="1">
    <citation type="submission" date="2019-03" db="EMBL/GenBank/DDBJ databases">
        <authorList>
            <person name="Kim M.K.M."/>
        </authorList>
    </citation>
    <scope>NUCLEOTIDE SEQUENCE [LARGE SCALE GENOMIC DNA]</scope>
    <source>
        <strain evidence="3 4">17J68-12</strain>
    </source>
</reference>
<dbReference type="Proteomes" id="UP000295334">
    <property type="component" value="Unassembled WGS sequence"/>
</dbReference>
<dbReference type="Pfam" id="PF00211">
    <property type="entry name" value="Guanylate_cyc"/>
    <property type="match status" value="1"/>
</dbReference>
<evidence type="ECO:0000256" key="1">
    <source>
        <dbReference type="SAM" id="Phobius"/>
    </source>
</evidence>
<feature type="transmembrane region" description="Helical" evidence="1">
    <location>
        <begin position="80"/>
        <end position="102"/>
    </location>
</feature>
<dbReference type="AlphaFoldDB" id="A0A4R1BC23"/>
<evidence type="ECO:0000313" key="4">
    <source>
        <dbReference type="Proteomes" id="UP000295334"/>
    </source>
</evidence>
<keyword evidence="1" id="KW-0472">Membrane</keyword>
<dbReference type="PANTHER" id="PTHR43081:SF1">
    <property type="entry name" value="ADENYLATE CYCLASE, TERMINAL-DIFFERENTIATION SPECIFIC"/>
    <property type="match status" value="1"/>
</dbReference>
<dbReference type="OrthoDB" id="9768499at2"/>
<proteinExistence type="predicted"/>
<dbReference type="SUPFAM" id="SSF55073">
    <property type="entry name" value="Nucleotide cyclase"/>
    <property type="match status" value="1"/>
</dbReference>
<dbReference type="PROSITE" id="PS50125">
    <property type="entry name" value="GUANYLATE_CYCLASE_2"/>
    <property type="match status" value="1"/>
</dbReference>
<comment type="caution">
    <text evidence="3">The sequence shown here is derived from an EMBL/GenBank/DDBJ whole genome shotgun (WGS) entry which is preliminary data.</text>
</comment>
<organism evidence="3 4">
    <name type="scientific">Flaviaesturariibacter flavus</name>
    <dbReference type="NCBI Taxonomy" id="2502780"/>
    <lineage>
        <taxon>Bacteria</taxon>
        <taxon>Pseudomonadati</taxon>
        <taxon>Bacteroidota</taxon>
        <taxon>Chitinophagia</taxon>
        <taxon>Chitinophagales</taxon>
        <taxon>Chitinophagaceae</taxon>
        <taxon>Flaviaestuariibacter</taxon>
    </lineage>
</organism>
<feature type="transmembrane region" description="Helical" evidence="1">
    <location>
        <begin position="49"/>
        <end position="68"/>
    </location>
</feature>
<accession>A0A4R1BC23</accession>
<dbReference type="GO" id="GO:0035556">
    <property type="term" value="P:intracellular signal transduction"/>
    <property type="evidence" value="ECO:0007669"/>
    <property type="project" value="InterPro"/>
</dbReference>
<dbReference type="CDD" id="cd07302">
    <property type="entry name" value="CHD"/>
    <property type="match status" value="1"/>
</dbReference>
<feature type="transmembrane region" description="Helical" evidence="1">
    <location>
        <begin position="165"/>
        <end position="185"/>
    </location>
</feature>